<sequence length="310" mass="36223">MLFNILEESPKYKTKNNNNIKNKKVFENGMKKVKRKESNPNTFSPTFFKSLYFKSKNMKSNKNNREKKYYKQNIVSFFNDIAKIKGEIFDLGKTLIKPSKKEKCIRNLTPTNKNSLKRLNSFTKSVFSHTYNIKLVDNSYKHSFSEKKYNTYPTVLKVSKSSINNRENHRKNNYQKNIDKITNKKQNLSTIDVINNNFKNKVMFTEYPNKVKMKKIASSSPSRCVMFNEIVKLIIYNTNDNNDHTIIHEPLKNDDNDTMSNEDSIAFYSYKSTDIKCGTKSNVSLLDFIILDDLIDSMTITDINNSNSNF</sequence>
<reference evidence="3" key="2">
    <citation type="submission" date="2015-08" db="UniProtKB">
        <authorList>
            <consortium name="WormBaseParasite"/>
        </authorList>
    </citation>
    <scope>IDENTIFICATION</scope>
</reference>
<feature type="coiled-coil region" evidence="1">
    <location>
        <begin position="164"/>
        <end position="191"/>
    </location>
</feature>
<evidence type="ECO:0000256" key="1">
    <source>
        <dbReference type="SAM" id="Coils"/>
    </source>
</evidence>
<keyword evidence="2" id="KW-1185">Reference proteome</keyword>
<proteinExistence type="predicted"/>
<protein>
    <submittedName>
        <fullName evidence="3">Erythrocyte membrane protein pfemp3</fullName>
    </submittedName>
</protein>
<dbReference type="WBParaSite" id="SVE_1762500.1">
    <property type="protein sequence ID" value="SVE_1762500.1"/>
    <property type="gene ID" value="SVE_1762500"/>
</dbReference>
<keyword evidence="1" id="KW-0175">Coiled coil</keyword>
<dbReference type="AlphaFoldDB" id="A0A0K0FYU8"/>
<evidence type="ECO:0000313" key="2">
    <source>
        <dbReference type="Proteomes" id="UP000035680"/>
    </source>
</evidence>
<evidence type="ECO:0000313" key="3">
    <source>
        <dbReference type="WBParaSite" id="SVE_1762500.1"/>
    </source>
</evidence>
<dbReference type="Proteomes" id="UP000035680">
    <property type="component" value="Unassembled WGS sequence"/>
</dbReference>
<name>A0A0K0FYU8_STRVS</name>
<accession>A0A0K0FYU8</accession>
<reference evidence="2" key="1">
    <citation type="submission" date="2014-07" db="EMBL/GenBank/DDBJ databases">
        <authorList>
            <person name="Martin A.A"/>
            <person name="De Silva N."/>
        </authorList>
    </citation>
    <scope>NUCLEOTIDE SEQUENCE</scope>
</reference>
<organism evidence="2 3">
    <name type="scientific">Strongyloides venezuelensis</name>
    <name type="common">Threadworm</name>
    <dbReference type="NCBI Taxonomy" id="75913"/>
    <lineage>
        <taxon>Eukaryota</taxon>
        <taxon>Metazoa</taxon>
        <taxon>Ecdysozoa</taxon>
        <taxon>Nematoda</taxon>
        <taxon>Chromadorea</taxon>
        <taxon>Rhabditida</taxon>
        <taxon>Tylenchina</taxon>
        <taxon>Panagrolaimomorpha</taxon>
        <taxon>Strongyloidoidea</taxon>
        <taxon>Strongyloididae</taxon>
        <taxon>Strongyloides</taxon>
    </lineage>
</organism>